<proteinExistence type="predicted"/>
<dbReference type="Pfam" id="PF00300">
    <property type="entry name" value="His_Phos_1"/>
    <property type="match status" value="1"/>
</dbReference>
<evidence type="ECO:0000313" key="1">
    <source>
        <dbReference type="EMBL" id="GAA0764189.1"/>
    </source>
</evidence>
<evidence type="ECO:0000313" key="2">
    <source>
        <dbReference type="Proteomes" id="UP001500279"/>
    </source>
</evidence>
<dbReference type="InterPro" id="IPR029033">
    <property type="entry name" value="His_PPase_superfam"/>
</dbReference>
<dbReference type="Gene3D" id="3.40.50.1240">
    <property type="entry name" value="Phosphoglycerate mutase-like"/>
    <property type="match status" value="1"/>
</dbReference>
<keyword evidence="2" id="KW-1185">Reference proteome</keyword>
<dbReference type="EMBL" id="BAAAEW010000042">
    <property type="protein sequence ID" value="GAA0764189.1"/>
    <property type="molecule type" value="Genomic_DNA"/>
</dbReference>
<gene>
    <name evidence="1" type="primary">cobC</name>
    <name evidence="1" type="ORF">GCM10009107_50000</name>
</gene>
<dbReference type="CDD" id="cd07067">
    <property type="entry name" value="HP_PGM_like"/>
    <property type="match status" value="1"/>
</dbReference>
<dbReference type="SMART" id="SM00855">
    <property type="entry name" value="PGAM"/>
    <property type="match status" value="1"/>
</dbReference>
<protein>
    <submittedName>
        <fullName evidence="1">Alpha-ribazole phosphatase</fullName>
    </submittedName>
</protein>
<reference evidence="1 2" key="1">
    <citation type="journal article" date="2019" name="Int. J. Syst. Evol. Microbiol.">
        <title>The Global Catalogue of Microorganisms (GCM) 10K type strain sequencing project: providing services to taxonomists for standard genome sequencing and annotation.</title>
        <authorList>
            <consortium name="The Broad Institute Genomics Platform"/>
            <consortium name="The Broad Institute Genome Sequencing Center for Infectious Disease"/>
            <person name="Wu L."/>
            <person name="Ma J."/>
        </authorList>
    </citation>
    <scope>NUCLEOTIDE SEQUENCE [LARGE SCALE GENOMIC DNA]</scope>
    <source>
        <strain evidence="1 2">JCM 15503</strain>
    </source>
</reference>
<sequence>MALILLRHTRVDAPAGLCYGWHDVALLAPPQPSFDDVQAALQALLARLGLKLAEVHSSPLQRAALLAQHLAEAHAARLTTDARWRELSFGEWEGRRWDFIDRAQSDPWAEDPLHRAPPGGETLATLAERVRAARDGLRDAASRPGEAVLAVGHAGPMRVLLADALGLPLYPPVERSLDFGGLLALRPTRDGWCLAEEMP</sequence>
<accession>A0ABN1KEA4</accession>
<dbReference type="InterPro" id="IPR013078">
    <property type="entry name" value="His_Pase_superF_clade-1"/>
</dbReference>
<dbReference type="Proteomes" id="UP001500279">
    <property type="component" value="Unassembled WGS sequence"/>
</dbReference>
<dbReference type="SUPFAM" id="SSF53254">
    <property type="entry name" value="Phosphoglycerate mutase-like"/>
    <property type="match status" value="1"/>
</dbReference>
<name>A0ABN1KEA4_9BURK</name>
<dbReference type="RefSeq" id="WP_141289857.1">
    <property type="nucleotide sequence ID" value="NZ_BAAAEW010000042.1"/>
</dbReference>
<comment type="caution">
    <text evidence="1">The sequence shown here is derived from an EMBL/GenBank/DDBJ whole genome shotgun (WGS) entry which is preliminary data.</text>
</comment>
<organism evidence="1 2">
    <name type="scientific">Ideonella azotifigens</name>
    <dbReference type="NCBI Taxonomy" id="513160"/>
    <lineage>
        <taxon>Bacteria</taxon>
        <taxon>Pseudomonadati</taxon>
        <taxon>Pseudomonadota</taxon>
        <taxon>Betaproteobacteria</taxon>
        <taxon>Burkholderiales</taxon>
        <taxon>Sphaerotilaceae</taxon>
        <taxon>Ideonella</taxon>
    </lineage>
</organism>